<dbReference type="PANTHER" id="PTHR33971:SF3">
    <property type="entry name" value="UBIQUITIN CARBOXYL-TERMINAL HYDROLASE 36"/>
    <property type="match status" value="1"/>
</dbReference>
<dbReference type="PANTHER" id="PTHR33971">
    <property type="entry name" value="OS06G0232000 PROTEIN"/>
    <property type="match status" value="1"/>
</dbReference>
<feature type="region of interest" description="Disordered" evidence="1">
    <location>
        <begin position="132"/>
        <end position="184"/>
    </location>
</feature>
<gene>
    <name evidence="2" type="ORF">FH972_000294</name>
</gene>
<evidence type="ECO:0000313" key="2">
    <source>
        <dbReference type="EMBL" id="KAE7995510.1"/>
    </source>
</evidence>
<protein>
    <submittedName>
        <fullName evidence="2">Uncharacterized protein</fullName>
    </submittedName>
</protein>
<evidence type="ECO:0000313" key="3">
    <source>
        <dbReference type="Proteomes" id="UP000327013"/>
    </source>
</evidence>
<accession>A0A5N6QBC5</accession>
<reference evidence="2 3" key="1">
    <citation type="submission" date="2019-06" db="EMBL/GenBank/DDBJ databases">
        <title>A chromosomal-level reference genome of Carpinus fangiana (Coryloideae, Betulaceae).</title>
        <authorList>
            <person name="Yang X."/>
            <person name="Wang Z."/>
            <person name="Zhang L."/>
            <person name="Hao G."/>
            <person name="Liu J."/>
            <person name="Yang Y."/>
        </authorList>
    </citation>
    <scope>NUCLEOTIDE SEQUENCE [LARGE SCALE GENOMIC DNA]</scope>
    <source>
        <strain evidence="2">Cfa_2016G</strain>
        <tissue evidence="2">Leaf</tissue>
    </source>
</reference>
<evidence type="ECO:0000256" key="1">
    <source>
        <dbReference type="SAM" id="MobiDB-lite"/>
    </source>
</evidence>
<name>A0A5N6QBC5_9ROSI</name>
<dbReference type="GO" id="GO:0070300">
    <property type="term" value="F:phosphatidic acid binding"/>
    <property type="evidence" value="ECO:0007669"/>
    <property type="project" value="InterPro"/>
</dbReference>
<dbReference type="EMBL" id="CM017321">
    <property type="protein sequence ID" value="KAE7995510.1"/>
    <property type="molecule type" value="Genomic_DNA"/>
</dbReference>
<dbReference type="AlphaFoldDB" id="A0A5N6QBC5"/>
<dbReference type="GO" id="GO:0004674">
    <property type="term" value="F:protein serine/threonine kinase activity"/>
    <property type="evidence" value="ECO:0007669"/>
    <property type="project" value="TreeGrafter"/>
</dbReference>
<dbReference type="OrthoDB" id="768992at2759"/>
<organism evidence="2 3">
    <name type="scientific">Carpinus fangiana</name>
    <dbReference type="NCBI Taxonomy" id="176857"/>
    <lineage>
        <taxon>Eukaryota</taxon>
        <taxon>Viridiplantae</taxon>
        <taxon>Streptophyta</taxon>
        <taxon>Embryophyta</taxon>
        <taxon>Tracheophyta</taxon>
        <taxon>Spermatophyta</taxon>
        <taxon>Magnoliopsida</taxon>
        <taxon>eudicotyledons</taxon>
        <taxon>Gunneridae</taxon>
        <taxon>Pentapetalae</taxon>
        <taxon>rosids</taxon>
        <taxon>fabids</taxon>
        <taxon>Fagales</taxon>
        <taxon>Betulaceae</taxon>
        <taxon>Carpinus</taxon>
    </lineage>
</organism>
<dbReference type="InterPro" id="IPR038943">
    <property type="entry name" value="PLDrp1-like"/>
</dbReference>
<dbReference type="Proteomes" id="UP000327013">
    <property type="component" value="Chromosome 1"/>
</dbReference>
<keyword evidence="3" id="KW-1185">Reference proteome</keyword>
<sequence>MAYYSSSYFEDDDHVDQYYPNPYPSSYDSSPSLAIMPYSSYESNNNNNNQFFEYNAEPYSASYSPQSYSSMAYYSSFAMEPTFLQHTQNPAQTQFVISYSTVDLGEPEFEEYDPTPYGGGYDLAQTYGKPLPPSDEICYPRGRSTAPADQIAIGSPSLTLPGDQKEETDRGEAPKPGVNGGHEEENQVYGVLGEGSQENHGGDYDKLVPQYTPSGYGLEAMDLCEGLFGYWPCLAREKRRCSDHGQEEYCADEGGSSTADYLFGSSYPYGERRPGVGGGYGDPNYGYQMHYQEQPLYRMGLYPFHPLSGEER</sequence>
<feature type="compositionally biased region" description="Basic and acidic residues" evidence="1">
    <location>
        <begin position="163"/>
        <end position="173"/>
    </location>
</feature>
<proteinExistence type="predicted"/>